<evidence type="ECO:0000256" key="6">
    <source>
        <dbReference type="ARBA" id="ARBA00023141"/>
    </source>
</evidence>
<feature type="domain" description="Enolpyruvate transferase" evidence="8">
    <location>
        <begin position="59"/>
        <end position="380"/>
    </location>
</feature>
<dbReference type="PANTHER" id="PTHR21090:SF5">
    <property type="entry name" value="PENTAFUNCTIONAL AROM POLYPEPTIDE"/>
    <property type="match status" value="1"/>
</dbReference>
<evidence type="ECO:0000313" key="12">
    <source>
        <dbReference type="EMBL" id="AKV79317.1"/>
    </source>
</evidence>
<evidence type="ECO:0000313" key="11">
    <source>
        <dbReference type="EMBL" id="AKV77065.1"/>
    </source>
</evidence>
<dbReference type="EC" id="2.5.1.19" evidence="3"/>
<evidence type="ECO:0000256" key="1">
    <source>
        <dbReference type="ARBA" id="ARBA00004811"/>
    </source>
</evidence>
<dbReference type="EMBL" id="CP012176">
    <property type="protein sequence ID" value="AKV83795.1"/>
    <property type="molecule type" value="Genomic_DNA"/>
</dbReference>
<evidence type="ECO:0000313" key="19">
    <source>
        <dbReference type="Proteomes" id="UP000062475"/>
    </source>
</evidence>
<dbReference type="EMBL" id="CP012173">
    <property type="protein sequence ID" value="AKV77065.1"/>
    <property type="molecule type" value="Genomic_DNA"/>
</dbReference>
<dbReference type="InterPro" id="IPR001986">
    <property type="entry name" value="Enolpyruvate_Tfrase_dom"/>
</dbReference>
<dbReference type="OMA" id="YEDHRMA"/>
<evidence type="ECO:0000256" key="3">
    <source>
        <dbReference type="ARBA" id="ARBA00012450"/>
    </source>
</evidence>
<evidence type="ECO:0000313" key="13">
    <source>
        <dbReference type="EMBL" id="AKV81562.1"/>
    </source>
</evidence>
<keyword evidence="6" id="KW-0057">Aromatic amino acid biosynthesis</keyword>
<dbReference type="Proteomes" id="UP000056255">
    <property type="component" value="Chromosome"/>
</dbReference>
<dbReference type="InterPro" id="IPR006264">
    <property type="entry name" value="EPSP_synthase"/>
</dbReference>
<evidence type="ECO:0000313" key="9">
    <source>
        <dbReference type="EMBL" id="AIM27995.1"/>
    </source>
</evidence>
<dbReference type="Proteomes" id="UP000068832">
    <property type="component" value="Chromosome"/>
</dbReference>
<reference evidence="9 15" key="1">
    <citation type="journal article" date="2014" name="J. Bacteriol.">
        <title>Role of an Archaeal PitA Transporter in the Copper and Arsenic Resistance of Metallosphaera sedula, an Extreme Thermoacidophile.</title>
        <authorList>
            <person name="McCarthy S."/>
            <person name="Ai C."/>
            <person name="Wheaton G."/>
            <person name="Tevatia R."/>
            <person name="Eckrich V."/>
            <person name="Kelly R."/>
            <person name="Blum P."/>
        </authorList>
    </citation>
    <scope>NUCLEOTIDE SEQUENCE [LARGE SCALE GENOMIC DNA]</scope>
    <source>
        <strain evidence="9 15">CuR1</strain>
    </source>
</reference>
<dbReference type="Proteomes" id="UP000061362">
    <property type="component" value="Chromosome"/>
</dbReference>
<dbReference type="AlphaFoldDB" id="A0A088E9J2"/>
<gene>
    <name evidence="9" type="ORF">HA72_1871</name>
    <name evidence="10" type="ORF">MsedA_1915</name>
    <name evidence="11" type="ORF">MsedB_1917</name>
    <name evidence="12" type="ORF">MsedC_1915</name>
    <name evidence="13" type="ORF">MsedD_1916</name>
    <name evidence="14" type="ORF">MsedE_1917</name>
</gene>
<comment type="pathway">
    <text evidence="1">Metabolic intermediate biosynthesis; chorismate biosynthesis; chorismate from D-erythrose 4-phosphate and phosphoenolpyruvate: step 6/7.</text>
</comment>
<dbReference type="PATRIC" id="fig|43687.5.peg.2026"/>
<dbReference type="EMBL" id="CP008822">
    <property type="protein sequence ID" value="AIM27995.1"/>
    <property type="molecule type" value="Genomic_DNA"/>
</dbReference>
<keyword evidence="4" id="KW-0028">Amino-acid biosynthesis</keyword>
<evidence type="ECO:0000256" key="7">
    <source>
        <dbReference type="ARBA" id="ARBA00044633"/>
    </source>
</evidence>
<name>A0A088E9J2_9CREN</name>
<evidence type="ECO:0000313" key="18">
    <source>
        <dbReference type="Proteomes" id="UP000062398"/>
    </source>
</evidence>
<dbReference type="SUPFAM" id="SSF55205">
    <property type="entry name" value="EPT/RTPC-like"/>
    <property type="match status" value="1"/>
</dbReference>
<organism evidence="9 15">
    <name type="scientific">Metallosphaera sedula</name>
    <dbReference type="NCBI Taxonomy" id="43687"/>
    <lineage>
        <taxon>Archaea</taxon>
        <taxon>Thermoproteota</taxon>
        <taxon>Thermoprotei</taxon>
        <taxon>Sulfolobales</taxon>
        <taxon>Sulfolobaceae</taxon>
        <taxon>Metallosphaera</taxon>
    </lineage>
</organism>
<reference evidence="17 18" key="2">
    <citation type="journal article" date="2015" name="Genome Announc.">
        <title>Complete Genome Sequences of Evolved Arsenate-Resistant Metallosphaera sedula Strains.</title>
        <authorList>
            <person name="Ai C."/>
            <person name="McCarthy S."/>
            <person name="Schackwitz W."/>
            <person name="Martin J."/>
            <person name="Lipzen A."/>
            <person name="Blum P."/>
        </authorList>
    </citation>
    <scope>NUCLEOTIDE SEQUENCE [LARGE SCALE GENOMIC DNA]</scope>
    <source>
        <strain evidence="12 18">ARS120-1</strain>
        <strain evidence="13 17">ARS120-2</strain>
        <strain evidence="10 20">ARS50-1</strain>
        <strain evidence="11 19">ARS50-2</strain>
    </source>
</reference>
<dbReference type="Pfam" id="PF00275">
    <property type="entry name" value="EPSP_synthase"/>
    <property type="match status" value="2"/>
</dbReference>
<comment type="catalytic activity">
    <reaction evidence="7">
        <text>3-phosphoshikimate + phosphoenolpyruvate = 5-O-(1-carboxyvinyl)-3-phosphoshikimate + phosphate</text>
        <dbReference type="Rhea" id="RHEA:21256"/>
        <dbReference type="ChEBI" id="CHEBI:43474"/>
        <dbReference type="ChEBI" id="CHEBI:57701"/>
        <dbReference type="ChEBI" id="CHEBI:58702"/>
        <dbReference type="ChEBI" id="CHEBI:145989"/>
        <dbReference type="EC" id="2.5.1.19"/>
    </reaction>
    <physiologicalReaction direction="left-to-right" evidence="7">
        <dbReference type="Rhea" id="RHEA:21257"/>
    </physiologicalReaction>
</comment>
<dbReference type="EMBL" id="CP012174">
    <property type="protein sequence ID" value="AKV79317.1"/>
    <property type="molecule type" value="Genomic_DNA"/>
</dbReference>
<proteinExistence type="inferred from homology"/>
<dbReference type="Proteomes" id="UP000062398">
    <property type="component" value="Chromosome"/>
</dbReference>
<evidence type="ECO:0000259" key="8">
    <source>
        <dbReference type="Pfam" id="PF00275"/>
    </source>
</evidence>
<evidence type="ECO:0000313" key="15">
    <source>
        <dbReference type="Proteomes" id="UP000029084"/>
    </source>
</evidence>
<dbReference type="PIRSF" id="PIRSF000505">
    <property type="entry name" value="EPSPS"/>
    <property type="match status" value="1"/>
</dbReference>
<evidence type="ECO:0000313" key="10">
    <source>
        <dbReference type="EMBL" id="AKV74829.1"/>
    </source>
</evidence>
<dbReference type="EMBL" id="CP012172">
    <property type="protein sequence ID" value="AKV74829.1"/>
    <property type="molecule type" value="Genomic_DNA"/>
</dbReference>
<keyword evidence="5 9" id="KW-0808">Transferase</keyword>
<dbReference type="Gene3D" id="3.65.10.10">
    <property type="entry name" value="Enolpyruvate transferase domain"/>
    <property type="match status" value="2"/>
</dbReference>
<comment type="similarity">
    <text evidence="2">Belongs to the EPSP synthase family.</text>
</comment>
<dbReference type="GO" id="GO:0003866">
    <property type="term" value="F:3-phosphoshikimate 1-carboxyvinyltransferase activity"/>
    <property type="evidence" value="ECO:0007669"/>
    <property type="project" value="UniProtKB-EC"/>
</dbReference>
<evidence type="ECO:0000313" key="16">
    <source>
        <dbReference type="Proteomes" id="UP000056255"/>
    </source>
</evidence>
<evidence type="ECO:0000313" key="20">
    <source>
        <dbReference type="Proteomes" id="UP000068832"/>
    </source>
</evidence>
<protein>
    <recommendedName>
        <fullName evidence="3">3-phosphoshikimate 1-carboxyvinyltransferase</fullName>
        <ecNumber evidence="3">2.5.1.19</ecNumber>
    </recommendedName>
</protein>
<feature type="domain" description="Enolpyruvate transferase" evidence="8">
    <location>
        <begin position="7"/>
        <end position="57"/>
    </location>
</feature>
<dbReference type="InterPro" id="IPR013792">
    <property type="entry name" value="RNA3'P_cycl/enolpyr_Trfase_a/b"/>
</dbReference>
<accession>A0A088E9J2</accession>
<dbReference type="EMBL" id="CP012175">
    <property type="protein sequence ID" value="AKV81562.1"/>
    <property type="molecule type" value="Genomic_DNA"/>
</dbReference>
<dbReference type="GO" id="GO:0008652">
    <property type="term" value="P:amino acid biosynthetic process"/>
    <property type="evidence" value="ECO:0007669"/>
    <property type="project" value="UniProtKB-KW"/>
</dbReference>
<evidence type="ECO:0000313" key="17">
    <source>
        <dbReference type="Proteomes" id="UP000061362"/>
    </source>
</evidence>
<dbReference type="Proteomes" id="UP000062475">
    <property type="component" value="Chromosome"/>
</dbReference>
<dbReference type="OrthoDB" id="43788at2157"/>
<evidence type="ECO:0000256" key="2">
    <source>
        <dbReference type="ARBA" id="ARBA00009948"/>
    </source>
</evidence>
<dbReference type="InterPro" id="IPR023193">
    <property type="entry name" value="EPSP_synthase_CS"/>
</dbReference>
<evidence type="ECO:0000256" key="4">
    <source>
        <dbReference type="ARBA" id="ARBA00022605"/>
    </source>
</evidence>
<evidence type="ECO:0000313" key="14">
    <source>
        <dbReference type="EMBL" id="AKV83795.1"/>
    </source>
</evidence>
<dbReference type="PANTHER" id="PTHR21090">
    <property type="entry name" value="AROM/DEHYDROQUINATE SYNTHASE"/>
    <property type="match status" value="1"/>
</dbReference>
<dbReference type="GO" id="GO:0009073">
    <property type="term" value="P:aromatic amino acid family biosynthetic process"/>
    <property type="evidence" value="ECO:0007669"/>
    <property type="project" value="UniProtKB-KW"/>
</dbReference>
<dbReference type="Proteomes" id="UP000029084">
    <property type="component" value="Chromosome"/>
</dbReference>
<dbReference type="InterPro" id="IPR036968">
    <property type="entry name" value="Enolpyruvate_Tfrase_sf"/>
</dbReference>
<dbReference type="UniPathway" id="UPA00053">
    <property type="reaction ID" value="UER00089"/>
</dbReference>
<sequence length="391" mass="42379">MFVEIEPSRIKGRVKAPPSKSLGIRYVFLSLLTEVSLENLPESDDVRVAINAVKSLKEGKDELYLGGSATTLRMIIPVILAMGRRVKLDGDDTLRRRPLNALRWLPGKFSSNSLPMTVEGSLGPETQIEGWESSQYISGLIYAYCLRGEGRIRVIPPISSRGYIFMTADVISSIGGKVTIQGEEITVECRNLRKFGGSVPGDYALASFYAVGAVLTGGEVEITNLYAPPSYVGDHDVVRMVKEAGAESYVSENRWIVRDTGVRVPISVSINDVPDLAPSLAALMAVIPGESRIMDSERLRIKESDRISTILNTLASFGISGSYSAGTITVKGGEPRRGEVECPKDHRIAMMAGDLALRVGGKITSAECVNKSNPGYWSDLSALGGKIRIHE</sequence>
<dbReference type="PROSITE" id="PS00104">
    <property type="entry name" value="EPSP_SYNTHASE_1"/>
    <property type="match status" value="1"/>
</dbReference>
<reference evidence="14 16" key="3">
    <citation type="submission" date="2015-07" db="EMBL/GenBank/DDBJ databases">
        <title>Physiological, transcriptional responses and genome re-sequencing of acid resistant extremely thermoacidophilic Metallosphaera sedula SARC-M1.</title>
        <authorList>
            <person name="Ai C."/>
            <person name="McCarthy S."/>
            <person name="Eckrich V."/>
            <person name="Rudrappa D."/>
            <person name="Qiu G."/>
            <person name="Blum P."/>
        </authorList>
    </citation>
    <scope>NUCLEOTIDE SEQUENCE [LARGE SCALE GENOMIC DNA]</scope>
    <source>
        <strain evidence="14 16">SARC-M1</strain>
    </source>
</reference>
<dbReference type="GO" id="GO:0009423">
    <property type="term" value="P:chorismate biosynthetic process"/>
    <property type="evidence" value="ECO:0007669"/>
    <property type="project" value="UniProtKB-UniPathway"/>
</dbReference>
<dbReference type="PROSITE" id="PS00885">
    <property type="entry name" value="EPSP_SYNTHASE_2"/>
    <property type="match status" value="1"/>
</dbReference>
<evidence type="ECO:0000256" key="5">
    <source>
        <dbReference type="ARBA" id="ARBA00022679"/>
    </source>
</evidence>